<dbReference type="AlphaFoldDB" id="A0A0F8XLF1"/>
<comment type="caution">
    <text evidence="1">The sequence shown here is derived from an EMBL/GenBank/DDBJ whole genome shotgun (WGS) entry which is preliminary data.</text>
</comment>
<protein>
    <submittedName>
        <fullName evidence="1">Uncharacterized protein</fullName>
    </submittedName>
</protein>
<evidence type="ECO:0000313" key="1">
    <source>
        <dbReference type="EMBL" id="KKK61905.1"/>
    </source>
</evidence>
<reference evidence="1" key="1">
    <citation type="journal article" date="2015" name="Nature">
        <title>Complex archaea that bridge the gap between prokaryotes and eukaryotes.</title>
        <authorList>
            <person name="Spang A."/>
            <person name="Saw J.H."/>
            <person name="Jorgensen S.L."/>
            <person name="Zaremba-Niedzwiedzka K."/>
            <person name="Martijn J."/>
            <person name="Lind A.E."/>
            <person name="van Eijk R."/>
            <person name="Schleper C."/>
            <person name="Guy L."/>
            <person name="Ettema T.J."/>
        </authorList>
    </citation>
    <scope>NUCLEOTIDE SEQUENCE</scope>
</reference>
<proteinExistence type="predicted"/>
<dbReference type="EMBL" id="LAZR01062258">
    <property type="protein sequence ID" value="KKK61905.1"/>
    <property type="molecule type" value="Genomic_DNA"/>
</dbReference>
<name>A0A0F8XLF1_9ZZZZ</name>
<dbReference type="SUPFAM" id="SSF88659">
    <property type="entry name" value="Sigma3 and sigma4 domains of RNA polymerase sigma factors"/>
    <property type="match status" value="1"/>
</dbReference>
<sequence length="49" mass="5801">MQKNLTLQEEQAIRLVHHNFNGWTRKKAAECMHVSIQRLSTILRNAKKK</sequence>
<feature type="non-terminal residue" evidence="1">
    <location>
        <position position="49"/>
    </location>
</feature>
<accession>A0A0F8XLF1</accession>
<organism evidence="1">
    <name type="scientific">marine sediment metagenome</name>
    <dbReference type="NCBI Taxonomy" id="412755"/>
    <lineage>
        <taxon>unclassified sequences</taxon>
        <taxon>metagenomes</taxon>
        <taxon>ecological metagenomes</taxon>
    </lineage>
</organism>
<dbReference type="InterPro" id="IPR013324">
    <property type="entry name" value="RNA_pol_sigma_r3/r4-like"/>
</dbReference>
<gene>
    <name evidence="1" type="ORF">LCGC14_3009620</name>
</gene>